<accession>A0A2N7VLQ6</accession>
<organism evidence="2 3">
    <name type="scientific">Trinickia dabaoshanensis</name>
    <dbReference type="NCBI Taxonomy" id="564714"/>
    <lineage>
        <taxon>Bacteria</taxon>
        <taxon>Pseudomonadati</taxon>
        <taxon>Pseudomonadota</taxon>
        <taxon>Betaproteobacteria</taxon>
        <taxon>Burkholderiales</taxon>
        <taxon>Burkholderiaceae</taxon>
        <taxon>Trinickia</taxon>
    </lineage>
</organism>
<dbReference type="SMART" id="SM00829">
    <property type="entry name" value="PKS_ER"/>
    <property type="match status" value="1"/>
</dbReference>
<dbReference type="InterPro" id="IPR011032">
    <property type="entry name" value="GroES-like_sf"/>
</dbReference>
<evidence type="ECO:0000313" key="2">
    <source>
        <dbReference type="EMBL" id="PMS18079.1"/>
    </source>
</evidence>
<sequence length="372" mass="39642">MHNHFALWLPAKRTAFALGKNSHTHPRPNEIVVRNRVVAVNPVDRLMPAIGDFVFPWLEYPVVPGSDVAGEVVEVGSSVTRFRVGERVLGHALGAEKGRNASSEGAFQQFTVLLEHMTAPIPASLSFEEAAVLPLGLSTAACGLFQSDFLALRHPQLRLGPTDETVVVWGGSTSVGSNAIQLARAAGYDVVATASVHNFDYVMSLGARAAVDYRSPDAIEQLASLMQGRRVAGMLAIGAGSAAACVEIAAACKGRRFIAMASPPVSFDEVPLGKGRMRTLLPLMARVLGGTASVRLRARRLGISTRMIWGGALWQNEVGPMIYRDFLPAALAEGRFVAAPEPCVVGEGLEQIPVALDRHLKGVSASKLVVRL</sequence>
<dbReference type="AlphaFoldDB" id="A0A2N7VLQ6"/>
<dbReference type="Proteomes" id="UP000235616">
    <property type="component" value="Unassembled WGS sequence"/>
</dbReference>
<dbReference type="InterPro" id="IPR047122">
    <property type="entry name" value="Trans-enoyl_RdTase-like"/>
</dbReference>
<dbReference type="Pfam" id="PF00107">
    <property type="entry name" value="ADH_zinc_N"/>
    <property type="match status" value="1"/>
</dbReference>
<evidence type="ECO:0000313" key="3">
    <source>
        <dbReference type="Proteomes" id="UP000235616"/>
    </source>
</evidence>
<dbReference type="EMBL" id="PNYA01000016">
    <property type="protein sequence ID" value="PMS18079.1"/>
    <property type="molecule type" value="Genomic_DNA"/>
</dbReference>
<gene>
    <name evidence="2" type="ORF">C0Z18_17725</name>
</gene>
<proteinExistence type="predicted"/>
<dbReference type="Pfam" id="PF08240">
    <property type="entry name" value="ADH_N"/>
    <property type="match status" value="1"/>
</dbReference>
<dbReference type="SUPFAM" id="SSF50129">
    <property type="entry name" value="GroES-like"/>
    <property type="match status" value="1"/>
</dbReference>
<dbReference type="PANTHER" id="PTHR45348:SF2">
    <property type="entry name" value="ZINC-TYPE ALCOHOL DEHYDROGENASE-LIKE PROTEIN C2E1P3.01"/>
    <property type="match status" value="1"/>
</dbReference>
<dbReference type="OrthoDB" id="9787435at2"/>
<dbReference type="InterPro" id="IPR013149">
    <property type="entry name" value="ADH-like_C"/>
</dbReference>
<dbReference type="RefSeq" id="WP_102646735.1">
    <property type="nucleotide sequence ID" value="NZ_PNYA01000016.1"/>
</dbReference>
<dbReference type="SUPFAM" id="SSF51735">
    <property type="entry name" value="NAD(P)-binding Rossmann-fold domains"/>
    <property type="match status" value="1"/>
</dbReference>
<dbReference type="InterPro" id="IPR036291">
    <property type="entry name" value="NAD(P)-bd_dom_sf"/>
</dbReference>
<reference evidence="2 3" key="1">
    <citation type="submission" date="2018-01" db="EMBL/GenBank/DDBJ databases">
        <title>Whole genome analyses suggest that Burkholderia sensu lato contains two further novel genera in the rhizoxinica-symbiotica group Mycetohabitans gen. nov., and Trinickia gen. nov.: implications for the evolution of diazotrophy and nodulation in the Burkholderiaceae.</title>
        <authorList>
            <person name="Estrada-de los Santos P."/>
            <person name="Palmer M."/>
            <person name="Chavez-Ramirez B."/>
            <person name="Beukes C."/>
            <person name="Steenkamp E.T."/>
            <person name="Hirsch A.M."/>
            <person name="Manyaka P."/>
            <person name="Maluk M."/>
            <person name="Lafos M."/>
            <person name="Crook M."/>
            <person name="Gross E."/>
            <person name="Simon M.F."/>
            <person name="Bueno dos Reis Junior F."/>
            <person name="Poole P.S."/>
            <person name="Venter S.N."/>
            <person name="James E.K."/>
        </authorList>
    </citation>
    <scope>NUCLEOTIDE SEQUENCE [LARGE SCALE GENOMIC DNA]</scope>
    <source>
        <strain evidence="2 3">GIMN1.004</strain>
    </source>
</reference>
<dbReference type="InterPro" id="IPR013154">
    <property type="entry name" value="ADH-like_N"/>
</dbReference>
<dbReference type="PANTHER" id="PTHR45348">
    <property type="entry name" value="HYPOTHETICAL OXIDOREDUCTASE (EUROFUNG)"/>
    <property type="match status" value="1"/>
</dbReference>
<protein>
    <submittedName>
        <fullName evidence="2">Zn-dependent oxidoreductase</fullName>
    </submittedName>
</protein>
<dbReference type="CDD" id="cd08249">
    <property type="entry name" value="enoyl_reductase_like"/>
    <property type="match status" value="1"/>
</dbReference>
<comment type="caution">
    <text evidence="2">The sequence shown here is derived from an EMBL/GenBank/DDBJ whole genome shotgun (WGS) entry which is preliminary data.</text>
</comment>
<keyword evidence="3" id="KW-1185">Reference proteome</keyword>
<feature type="domain" description="Enoyl reductase (ER)" evidence="1">
    <location>
        <begin position="13"/>
        <end position="370"/>
    </location>
</feature>
<name>A0A2N7VLQ6_9BURK</name>
<evidence type="ECO:0000259" key="1">
    <source>
        <dbReference type="SMART" id="SM00829"/>
    </source>
</evidence>
<dbReference type="Gene3D" id="3.90.180.10">
    <property type="entry name" value="Medium-chain alcohol dehydrogenases, catalytic domain"/>
    <property type="match status" value="1"/>
</dbReference>
<dbReference type="Gene3D" id="3.40.50.720">
    <property type="entry name" value="NAD(P)-binding Rossmann-like Domain"/>
    <property type="match status" value="1"/>
</dbReference>
<dbReference type="GO" id="GO:0016651">
    <property type="term" value="F:oxidoreductase activity, acting on NAD(P)H"/>
    <property type="evidence" value="ECO:0007669"/>
    <property type="project" value="InterPro"/>
</dbReference>
<dbReference type="InterPro" id="IPR020843">
    <property type="entry name" value="ER"/>
</dbReference>